<evidence type="ECO:0000313" key="2">
    <source>
        <dbReference type="Proteomes" id="UP000483765"/>
    </source>
</evidence>
<dbReference type="AlphaFoldDB" id="A0A6L8MYT7"/>
<comment type="caution">
    <text evidence="1">The sequence shown here is derived from an EMBL/GenBank/DDBJ whole genome shotgun (WGS) entry which is preliminary data.</text>
</comment>
<evidence type="ECO:0000313" key="1">
    <source>
        <dbReference type="EMBL" id="MYN70365.1"/>
    </source>
</evidence>
<proteinExistence type="predicted"/>
<accession>A0A6L8MYT7</accession>
<dbReference type="Proteomes" id="UP000483765">
    <property type="component" value="Unassembled WGS sequence"/>
</dbReference>
<gene>
    <name evidence="1" type="ORF">GLP18_09135</name>
</gene>
<organism evidence="1 2">
    <name type="scientific">Streptococcus suis</name>
    <dbReference type="NCBI Taxonomy" id="1307"/>
    <lineage>
        <taxon>Bacteria</taxon>
        <taxon>Bacillati</taxon>
        <taxon>Bacillota</taxon>
        <taxon>Bacilli</taxon>
        <taxon>Lactobacillales</taxon>
        <taxon>Streptococcaceae</taxon>
        <taxon>Streptococcus</taxon>
    </lineage>
</organism>
<reference evidence="1 2" key="1">
    <citation type="submission" date="2019-11" db="EMBL/GenBank/DDBJ databases">
        <title>Divergent Streptococcus suis from cattle.</title>
        <authorList>
            <person name="Williamson C."/>
        </authorList>
    </citation>
    <scope>NUCLEOTIDE SEQUENCE [LARGE SCALE GENOMIC DNA]</scope>
    <source>
        <strain evidence="1 2">10-36905</strain>
    </source>
</reference>
<dbReference type="EMBL" id="WNXH01000016">
    <property type="protein sequence ID" value="MYN70365.1"/>
    <property type="molecule type" value="Genomic_DNA"/>
</dbReference>
<name>A0A6L8MYT7_STRSU</name>
<protein>
    <submittedName>
        <fullName evidence="1">Uncharacterized protein</fullName>
    </submittedName>
</protein>
<sequence length="423" mass="51329">MKKIFYLYNQIKNDKKKLLASKLFFRELIFELFNCDSQEEFEKIPLTDDDVKMLLEKLDEKFITIFSTKEMLDIINSKLYYPCVLDEIYSKQKNAITYESFLDIYREKCKDYGISDDFYKLINGAGHPTIKYNIVFWDLFIDFVINESQKYKKVKNGVRIKNLALLRKELEATIDNKQKYFDIVKSQLDSIEIEYYNDLEKLYNLMFSYVGRAFELYDLLNDEFNQKITEEMDIYLDFVKLVTHEFINLFISKTVSIFEDANLAEQQIAVNYYRDVFTDWTLFFEDFRPLEMQETMTSFRERYKKLYIENPDLRIIPTTKSSSIYYFMVVKERLLKTLQEDIDLDYVNVNNHIQRLKDLSTRYIERKIKLTSEAERELYSIYHTQFRSTLLKYIQSKFEKYSSNDLEIQRLKEQLIDRKWLYL</sequence>
<dbReference type="RefSeq" id="WP_024398677.1">
    <property type="nucleotide sequence ID" value="NZ_WNXH01000016.1"/>
</dbReference>